<organism evidence="2 3">
    <name type="scientific">Boothiomyces macroporosus</name>
    <dbReference type="NCBI Taxonomy" id="261099"/>
    <lineage>
        <taxon>Eukaryota</taxon>
        <taxon>Fungi</taxon>
        <taxon>Fungi incertae sedis</taxon>
        <taxon>Chytridiomycota</taxon>
        <taxon>Chytridiomycota incertae sedis</taxon>
        <taxon>Chytridiomycetes</taxon>
        <taxon>Rhizophydiales</taxon>
        <taxon>Terramycetaceae</taxon>
        <taxon>Boothiomyces</taxon>
    </lineage>
</organism>
<evidence type="ECO:0000256" key="1">
    <source>
        <dbReference type="SAM" id="Phobius"/>
    </source>
</evidence>
<gene>
    <name evidence="2" type="ORF">HK103_000597</name>
</gene>
<dbReference type="EMBL" id="JADGKB010000011">
    <property type="protein sequence ID" value="KAJ3260455.1"/>
    <property type="molecule type" value="Genomic_DNA"/>
</dbReference>
<dbReference type="AlphaFoldDB" id="A0AAD5UK94"/>
<evidence type="ECO:0000313" key="2">
    <source>
        <dbReference type="EMBL" id="KAJ3260455.1"/>
    </source>
</evidence>
<keyword evidence="1" id="KW-0812">Transmembrane</keyword>
<feature type="transmembrane region" description="Helical" evidence="1">
    <location>
        <begin position="28"/>
        <end position="48"/>
    </location>
</feature>
<name>A0AAD5UK94_9FUNG</name>
<keyword evidence="1" id="KW-0472">Membrane</keyword>
<comment type="caution">
    <text evidence="2">The sequence shown here is derived from an EMBL/GenBank/DDBJ whole genome shotgun (WGS) entry which is preliminary data.</text>
</comment>
<dbReference type="Proteomes" id="UP001210925">
    <property type="component" value="Unassembled WGS sequence"/>
</dbReference>
<sequence>MKPASKFFIGSFITYFIFRKKIKNCLPYIKVFLVLAIMMCSYFIFFTAETDQVVIPHSDNPYTVKPLAILNSMKATCQSLKSFSVDTTDYLQTRLRSECELEFSNEFESYVTEFVPFDQVIINYEPETITSSVYLMNFAKNIRTVSSDSQLCDAIEYIRVKAGLGNFKCVRTNSFYSQNLFVFSQLKTFDKSRIENLRNLIRGDGKALVQFLQTESVDNIRQIKGLDILPITDPKKGTLLGVIVTKSK</sequence>
<proteinExistence type="predicted"/>
<keyword evidence="1" id="KW-1133">Transmembrane helix</keyword>
<keyword evidence="3" id="KW-1185">Reference proteome</keyword>
<reference evidence="2" key="1">
    <citation type="submission" date="2020-05" db="EMBL/GenBank/DDBJ databases">
        <title>Phylogenomic resolution of chytrid fungi.</title>
        <authorList>
            <person name="Stajich J.E."/>
            <person name="Amses K."/>
            <person name="Simmons R."/>
            <person name="Seto K."/>
            <person name="Myers J."/>
            <person name="Bonds A."/>
            <person name="Quandt C.A."/>
            <person name="Barry K."/>
            <person name="Liu P."/>
            <person name="Grigoriev I."/>
            <person name="Longcore J.E."/>
            <person name="James T.Y."/>
        </authorList>
    </citation>
    <scope>NUCLEOTIDE SEQUENCE</scope>
    <source>
        <strain evidence="2">PLAUS21</strain>
    </source>
</reference>
<accession>A0AAD5UK94</accession>
<protein>
    <submittedName>
        <fullName evidence="2">Uncharacterized protein</fullName>
    </submittedName>
</protein>
<evidence type="ECO:0000313" key="3">
    <source>
        <dbReference type="Proteomes" id="UP001210925"/>
    </source>
</evidence>